<protein>
    <submittedName>
        <fullName evidence="1">Uncharacterized protein</fullName>
    </submittedName>
</protein>
<dbReference type="AlphaFoldDB" id="A0AAV3QA17"/>
<name>A0AAV3QA17_LITER</name>
<evidence type="ECO:0000313" key="1">
    <source>
        <dbReference type="EMBL" id="GAA0159470.1"/>
    </source>
</evidence>
<keyword evidence="2" id="KW-1185">Reference proteome</keyword>
<proteinExistence type="predicted"/>
<sequence>MVEEHVVIIDFSREERSFFLFLAAGSLRSPQNSADTQWNCSSCCKRLNHELLHLLRGILDVVQGYVCRVNCGDMYPVYGLCVTIITDSALTSLLSCIQEIR</sequence>
<dbReference type="EMBL" id="BAABME010003611">
    <property type="protein sequence ID" value="GAA0159470.1"/>
    <property type="molecule type" value="Genomic_DNA"/>
</dbReference>
<gene>
    <name evidence="1" type="ORF">LIER_16237</name>
</gene>
<accession>A0AAV3QA17</accession>
<comment type="caution">
    <text evidence="1">The sequence shown here is derived from an EMBL/GenBank/DDBJ whole genome shotgun (WGS) entry which is preliminary data.</text>
</comment>
<reference evidence="1 2" key="1">
    <citation type="submission" date="2024-01" db="EMBL/GenBank/DDBJ databases">
        <title>The complete chloroplast genome sequence of Lithospermum erythrorhizon: insights into the phylogenetic relationship among Boraginaceae species and the maternal lineages of purple gromwells.</title>
        <authorList>
            <person name="Okada T."/>
            <person name="Watanabe K."/>
        </authorList>
    </citation>
    <scope>NUCLEOTIDE SEQUENCE [LARGE SCALE GENOMIC DNA]</scope>
</reference>
<dbReference type="Proteomes" id="UP001454036">
    <property type="component" value="Unassembled WGS sequence"/>
</dbReference>
<organism evidence="1 2">
    <name type="scientific">Lithospermum erythrorhizon</name>
    <name type="common">Purple gromwell</name>
    <name type="synonym">Lithospermum officinale var. erythrorhizon</name>
    <dbReference type="NCBI Taxonomy" id="34254"/>
    <lineage>
        <taxon>Eukaryota</taxon>
        <taxon>Viridiplantae</taxon>
        <taxon>Streptophyta</taxon>
        <taxon>Embryophyta</taxon>
        <taxon>Tracheophyta</taxon>
        <taxon>Spermatophyta</taxon>
        <taxon>Magnoliopsida</taxon>
        <taxon>eudicotyledons</taxon>
        <taxon>Gunneridae</taxon>
        <taxon>Pentapetalae</taxon>
        <taxon>asterids</taxon>
        <taxon>lamiids</taxon>
        <taxon>Boraginales</taxon>
        <taxon>Boraginaceae</taxon>
        <taxon>Boraginoideae</taxon>
        <taxon>Lithospermeae</taxon>
        <taxon>Lithospermum</taxon>
    </lineage>
</organism>
<evidence type="ECO:0000313" key="2">
    <source>
        <dbReference type="Proteomes" id="UP001454036"/>
    </source>
</evidence>